<evidence type="ECO:0000256" key="2">
    <source>
        <dbReference type="ARBA" id="ARBA00011475"/>
    </source>
</evidence>
<feature type="binding site" evidence="10">
    <location>
        <position position="264"/>
    </location>
    <ligand>
        <name>substrate</name>
    </ligand>
</feature>
<evidence type="ECO:0000256" key="9">
    <source>
        <dbReference type="ARBA" id="ARBA00049439"/>
    </source>
</evidence>
<organism evidence="11 12">
    <name type="scientific">Cyanidium caldarium</name>
    <name type="common">Red alga</name>
    <dbReference type="NCBI Taxonomy" id="2771"/>
    <lineage>
        <taxon>Eukaryota</taxon>
        <taxon>Rhodophyta</taxon>
        <taxon>Bangiophyceae</taxon>
        <taxon>Cyanidiales</taxon>
        <taxon>Cyanidiaceae</taxon>
        <taxon>Cyanidium</taxon>
    </lineage>
</organism>
<dbReference type="FunFam" id="3.60.70.12:FF:000001">
    <property type="entry name" value="Arginine biosynthesis bifunctional protein ArgJ, chloroplastic"/>
    <property type="match status" value="1"/>
</dbReference>
<keyword evidence="4 10" id="KW-0028">Amino-acid biosynthesis</keyword>
<dbReference type="EC" id="2.3.1.1" evidence="10"/>
<comment type="PTM">
    <text evidence="10">The alpha and beta chains are autoproteolytically processed from a single precursor protein within the mitochondrion.</text>
</comment>
<dbReference type="InterPro" id="IPR016117">
    <property type="entry name" value="ArgJ-like_dom_sf"/>
</dbReference>
<gene>
    <name evidence="11" type="ORF">CDCA_CDCA06G1805</name>
</gene>
<evidence type="ECO:0000256" key="7">
    <source>
        <dbReference type="ARBA" id="ARBA00023268"/>
    </source>
</evidence>
<keyword evidence="10" id="KW-0496">Mitochondrion</keyword>
<comment type="catalytic activity">
    <reaction evidence="9 10">
        <text>N(2)-acetyl-L-ornithine + L-glutamate = N-acetyl-L-glutamate + L-ornithine</text>
        <dbReference type="Rhea" id="RHEA:15349"/>
        <dbReference type="ChEBI" id="CHEBI:29985"/>
        <dbReference type="ChEBI" id="CHEBI:44337"/>
        <dbReference type="ChEBI" id="CHEBI:46911"/>
        <dbReference type="ChEBI" id="CHEBI:57805"/>
        <dbReference type="EC" id="2.3.1.35"/>
    </reaction>
</comment>
<feature type="binding site" evidence="10">
    <location>
        <position position="362"/>
    </location>
    <ligand>
        <name>substrate</name>
    </ligand>
</feature>
<proteinExistence type="inferred from homology"/>
<comment type="subcellular location">
    <subcellularLocation>
        <location evidence="10">Mitochondrion matrix</location>
    </subcellularLocation>
</comment>
<dbReference type="CDD" id="cd02152">
    <property type="entry name" value="OAT"/>
    <property type="match status" value="1"/>
</dbReference>
<dbReference type="NCBIfam" id="NF003802">
    <property type="entry name" value="PRK05388.1"/>
    <property type="match status" value="1"/>
</dbReference>
<dbReference type="Gene3D" id="3.60.70.12">
    <property type="entry name" value="L-amino peptidase D-ALA esterase/amidase"/>
    <property type="match status" value="1"/>
</dbReference>
<reference evidence="11 12" key="1">
    <citation type="submission" date="2022-07" db="EMBL/GenBank/DDBJ databases">
        <title>Genome-wide signatures of adaptation to extreme environments.</title>
        <authorList>
            <person name="Cho C.H."/>
            <person name="Yoon H.S."/>
        </authorList>
    </citation>
    <scope>NUCLEOTIDE SEQUENCE [LARGE SCALE GENOMIC DNA]</scope>
    <source>
        <strain evidence="11 12">DBV 063 E5</strain>
    </source>
</reference>
<dbReference type="PANTHER" id="PTHR23100:SF0">
    <property type="entry name" value="ARGININE BIOSYNTHESIS BIFUNCTIONAL PROTEIN ARGJ, MITOCHONDRIAL"/>
    <property type="match status" value="1"/>
</dbReference>
<dbReference type="EMBL" id="JANCYW010000006">
    <property type="protein sequence ID" value="KAK4535780.1"/>
    <property type="molecule type" value="Genomic_DNA"/>
</dbReference>
<feature type="binding site" evidence="10">
    <location>
        <position position="504"/>
    </location>
    <ligand>
        <name>substrate</name>
    </ligand>
</feature>
<dbReference type="HAMAP" id="MF_01106">
    <property type="entry name" value="ArgJ"/>
    <property type="match status" value="1"/>
</dbReference>
<keyword evidence="12" id="KW-1185">Reference proteome</keyword>
<comment type="subunit">
    <text evidence="2">Heterotetramer of two alpha and two beta chains.</text>
</comment>
<feature type="binding site" evidence="10">
    <location>
        <position position="238"/>
    </location>
    <ligand>
        <name>substrate</name>
    </ligand>
</feature>
<dbReference type="GO" id="GO:0004042">
    <property type="term" value="F:L-glutamate N-acetyltransferase activity"/>
    <property type="evidence" value="ECO:0007669"/>
    <property type="project" value="UniProtKB-UniRule"/>
</dbReference>
<dbReference type="InterPro" id="IPR002813">
    <property type="entry name" value="Arg_biosynth_ArgJ"/>
</dbReference>
<feature type="binding site" evidence="10">
    <location>
        <position position="499"/>
    </location>
    <ligand>
        <name>substrate</name>
    </ligand>
</feature>
<dbReference type="Pfam" id="PF01960">
    <property type="entry name" value="ArgJ"/>
    <property type="match status" value="1"/>
</dbReference>
<evidence type="ECO:0000256" key="1">
    <source>
        <dbReference type="ARBA" id="ARBA00006774"/>
    </source>
</evidence>
<evidence type="ECO:0000256" key="3">
    <source>
        <dbReference type="ARBA" id="ARBA00022571"/>
    </source>
</evidence>
<evidence type="ECO:0000256" key="5">
    <source>
        <dbReference type="ARBA" id="ARBA00022679"/>
    </source>
</evidence>
<evidence type="ECO:0000313" key="12">
    <source>
        <dbReference type="Proteomes" id="UP001301350"/>
    </source>
</evidence>
<keyword evidence="5 10" id="KW-0808">Transferase</keyword>
<comment type="subunit">
    <text evidence="10">Heterodimer of an alpha and a beta chain.</text>
</comment>
<feature type="site" description="Involved in the stabilization of negative charge on the oxyanion by the formation of the oxyanion hole" evidence="10">
    <location>
        <position position="194"/>
    </location>
</feature>
<evidence type="ECO:0000256" key="4">
    <source>
        <dbReference type="ARBA" id="ARBA00022605"/>
    </source>
</evidence>
<dbReference type="FunFam" id="3.10.20.340:FF:000001">
    <property type="entry name" value="Arginine biosynthesis bifunctional protein ArgJ, chloroplastic"/>
    <property type="match status" value="1"/>
</dbReference>
<dbReference type="AlphaFoldDB" id="A0AAV9IUJ2"/>
<evidence type="ECO:0000256" key="10">
    <source>
        <dbReference type="HAMAP-Rule" id="MF_03124"/>
    </source>
</evidence>
<comment type="pathway">
    <text evidence="10">Amino-acid biosynthesis; L-arginine biosynthesis; L-ornithine and N-acetyl-L-glutamate from L-glutamate and N(2)-acetyl-L-ornithine (cyclic): step 1/1.</text>
</comment>
<comment type="catalytic activity">
    <reaction evidence="10">
        <text>L-glutamate + acetyl-CoA = N-acetyl-L-glutamate + CoA + H(+)</text>
        <dbReference type="Rhea" id="RHEA:24292"/>
        <dbReference type="ChEBI" id="CHEBI:15378"/>
        <dbReference type="ChEBI" id="CHEBI:29985"/>
        <dbReference type="ChEBI" id="CHEBI:44337"/>
        <dbReference type="ChEBI" id="CHEBI:57287"/>
        <dbReference type="ChEBI" id="CHEBI:57288"/>
        <dbReference type="EC" id="2.3.1.1"/>
    </reaction>
</comment>
<accession>A0AAV9IUJ2</accession>
<dbReference type="InterPro" id="IPR042195">
    <property type="entry name" value="ArgJ_beta_C"/>
</dbReference>
<feature type="site" description="Involved in the stabilization of negative charge on the oxyanion by the formation of the oxyanion hole" evidence="10">
    <location>
        <position position="193"/>
    </location>
</feature>
<feature type="site" description="Cleavage; by autolysis" evidence="10">
    <location>
        <begin position="274"/>
        <end position="275"/>
    </location>
</feature>
<keyword evidence="3 10" id="KW-0055">Arginine biosynthesis</keyword>
<dbReference type="EC" id="2.3.1.35" evidence="10"/>
<comment type="function">
    <text evidence="10">Catalyzes two activities which are involved in the cyclic version of arginine biosynthesis: the synthesis of acetylglutamate from glutamate and acetyl-CoA, and of ornithine by transacetylation between acetylornithine and glutamate.</text>
</comment>
<evidence type="ECO:0000256" key="8">
    <source>
        <dbReference type="ARBA" id="ARBA00023315"/>
    </source>
</evidence>
<keyword evidence="6 10" id="KW-0068">Autocatalytic cleavage</keyword>
<dbReference type="Gene3D" id="3.10.20.340">
    <property type="entry name" value="ArgJ beta chain, C-terminal domain"/>
    <property type="match status" value="1"/>
</dbReference>
<keyword evidence="8 10" id="KW-0012">Acyltransferase</keyword>
<protein>
    <recommendedName>
        <fullName evidence="10">Arginine biosynthesis bifunctional protein ArgJ, mitochondrial</fullName>
    </recommendedName>
    <domain>
        <recommendedName>
            <fullName evidence="10">Glutamate N-acetyltransferase</fullName>
            <shortName evidence="10">GAT</shortName>
            <ecNumber evidence="10">2.3.1.35</ecNumber>
        </recommendedName>
        <alternativeName>
            <fullName evidence="10">Ornithine acetyltransferase</fullName>
            <shortName evidence="10">OATase</shortName>
        </alternativeName>
        <alternativeName>
            <fullName evidence="10">Ornithine transacetylase</fullName>
        </alternativeName>
    </domain>
    <domain>
        <recommendedName>
            <fullName evidence="10">Amino-acid acetyltransferase</fullName>
            <ecNumber evidence="10">2.3.1.1</ecNumber>
        </recommendedName>
        <alternativeName>
            <fullName evidence="10">N-acetylglutamate synthase</fullName>
            <shortName evidence="10">AGS</shortName>
        </alternativeName>
    </domain>
    <component>
        <recommendedName>
            <fullName evidence="10">Arginine biosynthesis bifunctional protein ArgJ alpha chain</fullName>
        </recommendedName>
    </component>
    <component>
        <recommendedName>
            <fullName evidence="10">Arginine biosynthesis bifunctional protein ArgJ beta chain</fullName>
        </recommendedName>
    </component>
</protein>
<evidence type="ECO:0000313" key="11">
    <source>
        <dbReference type="EMBL" id="KAK4535780.1"/>
    </source>
</evidence>
<comment type="similarity">
    <text evidence="1 10">Belongs to the ArgJ family.</text>
</comment>
<dbReference type="PANTHER" id="PTHR23100">
    <property type="entry name" value="ARGININE BIOSYNTHESIS BIFUNCTIONAL PROTEIN ARGJ"/>
    <property type="match status" value="1"/>
</dbReference>
<evidence type="ECO:0000256" key="6">
    <source>
        <dbReference type="ARBA" id="ARBA00022813"/>
    </source>
</evidence>
<feature type="chain" id="PRO_5043062950" description="Arginine biosynthesis bifunctional protein ArgJ alpha chain" evidence="10">
    <location>
        <begin position="1"/>
        <end position="274"/>
    </location>
</feature>
<name>A0AAV9IUJ2_CYACA</name>
<dbReference type="GO" id="GO:0004358">
    <property type="term" value="F:L-glutamate N-acetyltransferase activity, acting on acetyl-L-ornithine as donor"/>
    <property type="evidence" value="ECO:0007669"/>
    <property type="project" value="UniProtKB-UniRule"/>
</dbReference>
<comment type="pathway">
    <text evidence="10">Amino-acid biosynthesis; L-arginine biosynthesis; N(2)-acetyl-L-ornithine from L-glutamate: step 1/4.</text>
</comment>
<feature type="chain" id="PRO_5043062952" description="Arginine biosynthesis bifunctional protein ArgJ beta chain" evidence="10">
    <location>
        <begin position="275"/>
        <end position="504"/>
    </location>
</feature>
<dbReference type="SUPFAM" id="SSF56266">
    <property type="entry name" value="DmpA/ArgJ-like"/>
    <property type="match status" value="1"/>
</dbReference>
<dbReference type="GO" id="GO:0006592">
    <property type="term" value="P:ornithine biosynthetic process"/>
    <property type="evidence" value="ECO:0007669"/>
    <property type="project" value="TreeGrafter"/>
</dbReference>
<feature type="binding site" evidence="10">
    <location>
        <position position="275"/>
    </location>
    <ligand>
        <name>substrate</name>
    </ligand>
</feature>
<sequence>MGSGCNRRKRGREVGFVGLSTHSCRRVYGEEIGWRAKVDPCFSVQPPSVAGSRAAVGRRYRRARALLPALSMQERFESVPRGSVTTPEGFVAAGMSAGLKPSGAPDLAAVYSSEVVAAAAAGVFTQSQFAAAPVLWCREQLERSSGRARAVLINAGQANAATGDAGHRDAVMLSQRLAALLRVPEEQVLVASTGVIGRRIDCGRVEAALPQLTRALQDSSAGAARAEGGLQAARAMMTTDLVPKHTAATATIQGRRVSVGVMAKGSGMIHPDMATLLAFVTTDAVVEPQQWARYLRAAADVSFNQITVDGDTSTNDTLIGFANGASGVSIPDDEQSEVHRTFQAMLTHGLQHAAKAIARDGEGATVLLEVRVQGTASDAEARRLARTVARSNLFKAAVYGRDPNWGRIAAALGYSGVCLSPAAVDIALGPHVLMRSGQPVPFDARAASDYIQSAADAGRSPDTYLTEADTVSVDIRVGSGDGSGVAWGCDLSYDYVRINAEYTT</sequence>
<keyword evidence="7 10" id="KW-0511">Multifunctional enzyme</keyword>
<feature type="active site" description="Nucleophile" evidence="10">
    <location>
        <position position="275"/>
    </location>
</feature>
<dbReference type="NCBIfam" id="TIGR00120">
    <property type="entry name" value="ArgJ"/>
    <property type="match status" value="1"/>
</dbReference>
<dbReference type="GO" id="GO:0005759">
    <property type="term" value="C:mitochondrial matrix"/>
    <property type="evidence" value="ECO:0007669"/>
    <property type="project" value="UniProtKB-SubCell"/>
</dbReference>
<dbReference type="Proteomes" id="UP001301350">
    <property type="component" value="Unassembled WGS sequence"/>
</dbReference>
<comment type="caution">
    <text evidence="11">The sequence shown here is derived from an EMBL/GenBank/DDBJ whole genome shotgun (WGS) entry which is preliminary data.</text>
</comment>
<dbReference type="GO" id="GO:0006526">
    <property type="term" value="P:L-arginine biosynthetic process"/>
    <property type="evidence" value="ECO:0007669"/>
    <property type="project" value="UniProtKB-UniRule"/>
</dbReference>